<feature type="domain" description="Phage capsid-like C-terminal" evidence="2">
    <location>
        <begin position="137"/>
        <end position="412"/>
    </location>
</feature>
<evidence type="ECO:0000256" key="1">
    <source>
        <dbReference type="ARBA" id="ARBA00004328"/>
    </source>
</evidence>
<comment type="subcellular location">
    <subcellularLocation>
        <location evidence="1">Virion</location>
    </subcellularLocation>
</comment>
<dbReference type="EMBL" id="CP065668">
    <property type="protein sequence ID" value="QPS10923.1"/>
    <property type="molecule type" value="Genomic_DNA"/>
</dbReference>
<reference evidence="3 4" key="1">
    <citation type="submission" date="2020-12" db="EMBL/GenBank/DDBJ databases">
        <title>FDA dAtabase for Regulatory Grade micrObial Sequences (FDA-ARGOS): Supporting development and validation of Infectious Disease Dx tests.</title>
        <authorList>
            <person name="Sproer C."/>
            <person name="Gronow S."/>
            <person name="Severitt S."/>
            <person name="Schroder I."/>
            <person name="Tallon L."/>
            <person name="Sadzewicz L."/>
            <person name="Zhao X."/>
            <person name="Boylan J."/>
            <person name="Ott S."/>
            <person name="Bowen H."/>
            <person name="Vavikolanu K."/>
            <person name="Mehta A."/>
            <person name="Aluvathingal J."/>
            <person name="Nadendla S."/>
            <person name="Lowell S."/>
            <person name="Myers T."/>
            <person name="Yan Y."/>
            <person name="Sichtig H."/>
        </authorList>
    </citation>
    <scope>NUCLEOTIDE SEQUENCE [LARGE SCALE GENOMIC DNA]</scope>
    <source>
        <strain evidence="3 4">FDAARGOS_909</strain>
    </source>
</reference>
<dbReference type="InterPro" id="IPR024455">
    <property type="entry name" value="Phage_capsid"/>
</dbReference>
<dbReference type="Pfam" id="PF05065">
    <property type="entry name" value="Phage_capsid"/>
    <property type="match status" value="1"/>
</dbReference>
<proteinExistence type="predicted"/>
<accession>A0A7T2S8N5</accession>
<dbReference type="InterPro" id="IPR054612">
    <property type="entry name" value="Phage_capsid-like_C"/>
</dbReference>
<evidence type="ECO:0000313" key="4">
    <source>
        <dbReference type="Proteomes" id="UP000594778"/>
    </source>
</evidence>
<dbReference type="AlphaFoldDB" id="A0A7T2S8N5"/>
<evidence type="ECO:0000313" key="3">
    <source>
        <dbReference type="EMBL" id="QPS10923.1"/>
    </source>
</evidence>
<protein>
    <submittedName>
        <fullName evidence="3">Phage major capsid protein</fullName>
    </submittedName>
</protein>
<evidence type="ECO:0000259" key="2">
    <source>
        <dbReference type="Pfam" id="PF05065"/>
    </source>
</evidence>
<gene>
    <name evidence="3" type="ORF">I6G66_13420</name>
</gene>
<name>A0A7T2S8N5_DELAC</name>
<dbReference type="Proteomes" id="UP000594778">
    <property type="component" value="Chromosome"/>
</dbReference>
<dbReference type="Gene3D" id="3.30.2400.10">
    <property type="entry name" value="Major capsid protein gp5"/>
    <property type="match status" value="1"/>
</dbReference>
<dbReference type="SUPFAM" id="SSF56563">
    <property type="entry name" value="Major capsid protein gp5"/>
    <property type="match status" value="1"/>
</dbReference>
<sequence length="416" mass="43768">MRTHTQSSIPRGIRAIRAEATPADMPAVIAGLKGAFDEFKTRYDAKLDQQQREIEDAHTKLAGQQHFGNDTQPQATIDGVIQSFKALRTPAEFKAHYGKDAPAGDKIGLSDFVRAVAGMRSSEGAIQALAVGQDTAGGYAVPHTVMPEILAAMAPASSLLQAGAGVVPMEKGAKSVTTAVVNSLPQAAWRNESAALAQSEPTFRGVAAVPQSLAFMFKVSRELLADAPNMEAALRIAIGQAFAKELDRVGLRGSGTAPEPRGLLNTVGVQVVNFGGTNGGALANYGPILQGIGAVMNADGPLPNAVIGAPRSVITLAGLVDTTGQPIRKPELLQNLPILHTSQIPIDLTVGTGKDCSELYLGDFRGMYFLLRENVSIQLLREVFASTGEIGFACHVRADVVIPYPQTFAVVKGVRA</sequence>
<organism evidence="3 4">
    <name type="scientific">Delftia acidovorans</name>
    <name type="common">Pseudomonas acidovorans</name>
    <name type="synonym">Comamonas acidovorans</name>
    <dbReference type="NCBI Taxonomy" id="80866"/>
    <lineage>
        <taxon>Bacteria</taxon>
        <taxon>Pseudomonadati</taxon>
        <taxon>Pseudomonadota</taxon>
        <taxon>Betaproteobacteria</taxon>
        <taxon>Burkholderiales</taxon>
        <taxon>Comamonadaceae</taxon>
        <taxon>Delftia</taxon>
    </lineage>
</organism>
<dbReference type="NCBIfam" id="TIGR01554">
    <property type="entry name" value="major_cap_HK97"/>
    <property type="match status" value="1"/>
</dbReference>